<dbReference type="AlphaFoldDB" id="A0A814G8Y8"/>
<dbReference type="Pfam" id="PF00149">
    <property type="entry name" value="Metallophos"/>
    <property type="match status" value="1"/>
</dbReference>
<dbReference type="OrthoDB" id="9675250at2759"/>
<dbReference type="PANTHER" id="PTHR16509:SF1">
    <property type="entry name" value="MANGANESE-DEPENDENT ADP-RIBOSE_CDP-ALCOHOL DIPHOSPHATASE"/>
    <property type="match status" value="1"/>
</dbReference>
<feature type="domain" description="Calcineurin-like phosphoesterase" evidence="1">
    <location>
        <begin position="25"/>
        <end position="161"/>
    </location>
</feature>
<evidence type="ECO:0000313" key="2">
    <source>
        <dbReference type="EMBL" id="CAF0990640.1"/>
    </source>
</evidence>
<dbReference type="InterPro" id="IPR029052">
    <property type="entry name" value="Metallo-depent_PP-like"/>
</dbReference>
<dbReference type="GO" id="GO:0047631">
    <property type="term" value="F:ADP-ribose diphosphatase activity"/>
    <property type="evidence" value="ECO:0007669"/>
    <property type="project" value="TreeGrafter"/>
</dbReference>
<dbReference type="InterPro" id="IPR004843">
    <property type="entry name" value="Calcineurin-like_PHP"/>
</dbReference>
<dbReference type="GO" id="GO:0030145">
    <property type="term" value="F:manganese ion binding"/>
    <property type="evidence" value="ECO:0007669"/>
    <property type="project" value="TreeGrafter"/>
</dbReference>
<evidence type="ECO:0000259" key="1">
    <source>
        <dbReference type="Pfam" id="PF00149"/>
    </source>
</evidence>
<proteinExistence type="predicted"/>
<organism evidence="2 3">
    <name type="scientific">Brachionus calyciflorus</name>
    <dbReference type="NCBI Taxonomy" id="104777"/>
    <lineage>
        <taxon>Eukaryota</taxon>
        <taxon>Metazoa</taxon>
        <taxon>Spiralia</taxon>
        <taxon>Gnathifera</taxon>
        <taxon>Rotifera</taxon>
        <taxon>Eurotatoria</taxon>
        <taxon>Monogononta</taxon>
        <taxon>Pseudotrocha</taxon>
        <taxon>Ploima</taxon>
        <taxon>Brachionidae</taxon>
        <taxon>Brachionus</taxon>
    </lineage>
</organism>
<dbReference type="GO" id="GO:0008663">
    <property type="term" value="F:2',3'-cyclic-nucleotide 2'-phosphodiesterase activity"/>
    <property type="evidence" value="ECO:0007669"/>
    <property type="project" value="TreeGrafter"/>
</dbReference>
<evidence type="ECO:0000313" key="3">
    <source>
        <dbReference type="Proteomes" id="UP000663879"/>
    </source>
</evidence>
<sequence length="214" mass="24949">MKNQIEIKFDKNSTQAIDDNLITSIGLFSDVQYADVEDGMCHHKINTRYYRNSLNMLKKILEQFKKHEQTTCKSLKCLVQLGDLIDGKCKLDNSSKKCLNKCLDELNNMVSNETSLLHIWGNHEFYNFLRKDLLESKLNTSKILDSKTQSTSNDYVFNISENLDLICLDFYEFSIIGYEGNEKIYLDAHEYYTYLKQTGQRKFVAFREGALSQK</sequence>
<dbReference type="Gene3D" id="3.60.21.10">
    <property type="match status" value="1"/>
</dbReference>
<keyword evidence="3" id="KW-1185">Reference proteome</keyword>
<comment type="caution">
    <text evidence="2">The sequence shown here is derived from an EMBL/GenBank/DDBJ whole genome shotgun (WGS) entry which is preliminary data.</text>
</comment>
<dbReference type="EMBL" id="CAJNOC010003611">
    <property type="protein sequence ID" value="CAF0990640.1"/>
    <property type="molecule type" value="Genomic_DNA"/>
</dbReference>
<feature type="non-terminal residue" evidence="2">
    <location>
        <position position="214"/>
    </location>
</feature>
<name>A0A814G8Y8_9BILA</name>
<dbReference type="GO" id="GO:0047734">
    <property type="term" value="F:CDP-glycerol diphosphatase activity"/>
    <property type="evidence" value="ECO:0007669"/>
    <property type="project" value="TreeGrafter"/>
</dbReference>
<dbReference type="PANTHER" id="PTHR16509">
    <property type="match status" value="1"/>
</dbReference>
<reference evidence="2" key="1">
    <citation type="submission" date="2021-02" db="EMBL/GenBank/DDBJ databases">
        <authorList>
            <person name="Nowell W R."/>
        </authorList>
    </citation>
    <scope>NUCLEOTIDE SEQUENCE</scope>
    <source>
        <strain evidence="2">Ploen Becks lab</strain>
    </source>
</reference>
<gene>
    <name evidence="2" type="ORF">OXX778_LOCUS15892</name>
</gene>
<dbReference type="Proteomes" id="UP000663879">
    <property type="component" value="Unassembled WGS sequence"/>
</dbReference>
<protein>
    <recommendedName>
        <fullName evidence="1">Calcineurin-like phosphoesterase domain-containing protein</fullName>
    </recommendedName>
</protein>
<dbReference type="SUPFAM" id="SSF56300">
    <property type="entry name" value="Metallo-dependent phosphatases"/>
    <property type="match status" value="1"/>
</dbReference>
<accession>A0A814G8Y8</accession>